<organism evidence="1 2">
    <name type="scientific">Trifolium pratense</name>
    <name type="common">Red clover</name>
    <dbReference type="NCBI Taxonomy" id="57577"/>
    <lineage>
        <taxon>Eukaryota</taxon>
        <taxon>Viridiplantae</taxon>
        <taxon>Streptophyta</taxon>
        <taxon>Embryophyta</taxon>
        <taxon>Tracheophyta</taxon>
        <taxon>Spermatophyta</taxon>
        <taxon>Magnoliopsida</taxon>
        <taxon>eudicotyledons</taxon>
        <taxon>Gunneridae</taxon>
        <taxon>Pentapetalae</taxon>
        <taxon>rosids</taxon>
        <taxon>fabids</taxon>
        <taxon>Fabales</taxon>
        <taxon>Fabaceae</taxon>
        <taxon>Papilionoideae</taxon>
        <taxon>50 kb inversion clade</taxon>
        <taxon>NPAAA clade</taxon>
        <taxon>Hologalegina</taxon>
        <taxon>IRL clade</taxon>
        <taxon>Trifolieae</taxon>
        <taxon>Trifolium</taxon>
    </lineage>
</organism>
<reference evidence="1 2" key="1">
    <citation type="journal article" date="2014" name="Am. J. Bot.">
        <title>Genome assembly and annotation for red clover (Trifolium pratense; Fabaceae).</title>
        <authorList>
            <person name="Istvanek J."/>
            <person name="Jaros M."/>
            <person name="Krenek A."/>
            <person name="Repkova J."/>
        </authorList>
    </citation>
    <scope>NUCLEOTIDE SEQUENCE [LARGE SCALE GENOMIC DNA]</scope>
    <source>
        <strain evidence="2">cv. Tatra</strain>
        <tissue evidence="1">Young leaves</tissue>
    </source>
</reference>
<evidence type="ECO:0000313" key="2">
    <source>
        <dbReference type="Proteomes" id="UP000236291"/>
    </source>
</evidence>
<comment type="caution">
    <text evidence="1">The sequence shown here is derived from an EMBL/GenBank/DDBJ whole genome shotgun (WGS) entry which is preliminary data.</text>
</comment>
<evidence type="ECO:0000313" key="1">
    <source>
        <dbReference type="EMBL" id="PNX66988.1"/>
    </source>
</evidence>
<dbReference type="EMBL" id="ASHM01100720">
    <property type="protein sequence ID" value="PNX66988.1"/>
    <property type="molecule type" value="Genomic_DNA"/>
</dbReference>
<name>A0A2K3KL01_TRIPR</name>
<sequence length="40" mass="4700">MFNFELGERRIHELGGRRTTPAIKQYLQQSLGIEELKNIL</sequence>
<accession>A0A2K3KL01</accession>
<dbReference type="AlphaFoldDB" id="A0A2K3KL01"/>
<gene>
    <name evidence="1" type="ORF">L195_g055384</name>
</gene>
<dbReference type="Proteomes" id="UP000236291">
    <property type="component" value="Unassembled WGS sequence"/>
</dbReference>
<protein>
    <submittedName>
        <fullName evidence="1">Uncharacterized protein</fullName>
    </submittedName>
</protein>
<feature type="non-terminal residue" evidence="1">
    <location>
        <position position="40"/>
    </location>
</feature>
<proteinExistence type="predicted"/>
<reference evidence="1 2" key="2">
    <citation type="journal article" date="2017" name="Front. Plant Sci.">
        <title>Gene Classification and Mining of Molecular Markers Useful in Red Clover (Trifolium pratense) Breeding.</title>
        <authorList>
            <person name="Istvanek J."/>
            <person name="Dluhosova J."/>
            <person name="Dluhos P."/>
            <person name="Patkova L."/>
            <person name="Nedelnik J."/>
            <person name="Repkova J."/>
        </authorList>
    </citation>
    <scope>NUCLEOTIDE SEQUENCE [LARGE SCALE GENOMIC DNA]</scope>
    <source>
        <strain evidence="2">cv. Tatra</strain>
        <tissue evidence="1">Young leaves</tissue>
    </source>
</reference>